<name>A0A9X2DBZ9_9ACTN</name>
<evidence type="ECO:0000256" key="4">
    <source>
        <dbReference type="ARBA" id="ARBA00023143"/>
    </source>
</evidence>
<dbReference type="AlphaFoldDB" id="A0A9X2DBZ9"/>
<sequence length="444" mass="45759">MATSSISGLASGLDSASIIEQFMKLEALPQTQLKNRITSQQSVVTKLQSLNSKAALLTTKAEELAKPAAWTGLTGTSSNENIGITASSTASAMSLDVTVTSVARTHQLGFATAAAKTDVVTGASTQVTLDRFDGSPLTVETGDGTLQGLVDALNDPANATGVRATLVSSSSGYRLMVESTETGAQSDFALTAADGSALLGGAVVRAGTDAEIDLGAGITATSTTNTFTELVPGVDLTLNAAARAGDVATVLVQRDVPALSEQMKGLVDAVNSLVSDIDSGTAYNATTKTSGALAGDAGVRALRQQLLSTVFPGDGTSLADMGIQTDRYGKLVFDEEAFAAAYEADPEGVSARITSGGNGFAERVRVVADAASDKYTGSLTTAIESRQSGISRLQDDVDNWDTRLELRRTTLQNQFNALETALAQMQSQSSWLSSQLASLPSYSA</sequence>
<dbReference type="InterPro" id="IPR003481">
    <property type="entry name" value="FliD_N"/>
</dbReference>
<keyword evidence="3" id="KW-0175">Coiled coil</keyword>
<feature type="domain" description="Flagellar hook-associated protein 2 C-terminal" evidence="7">
    <location>
        <begin position="207"/>
        <end position="427"/>
    </location>
</feature>
<dbReference type="EMBL" id="JAMOIL010000039">
    <property type="protein sequence ID" value="MCM0622577.1"/>
    <property type="molecule type" value="Genomic_DNA"/>
</dbReference>
<evidence type="ECO:0000259" key="6">
    <source>
        <dbReference type="Pfam" id="PF02465"/>
    </source>
</evidence>
<keyword evidence="8" id="KW-0966">Cell projection</keyword>
<comment type="similarity">
    <text evidence="1 5">Belongs to the FliD family.</text>
</comment>
<dbReference type="GO" id="GO:0009421">
    <property type="term" value="C:bacterial-type flagellum filament cap"/>
    <property type="evidence" value="ECO:0007669"/>
    <property type="project" value="InterPro"/>
</dbReference>
<feature type="domain" description="Flagellar hook-associated protein 2 N-terminal" evidence="6">
    <location>
        <begin position="11"/>
        <end position="106"/>
    </location>
</feature>
<evidence type="ECO:0000259" key="7">
    <source>
        <dbReference type="Pfam" id="PF07195"/>
    </source>
</evidence>
<dbReference type="Pfam" id="PF02465">
    <property type="entry name" value="FliD_N"/>
    <property type="match status" value="1"/>
</dbReference>
<keyword evidence="8" id="KW-0969">Cilium</keyword>
<organism evidence="8 9">
    <name type="scientific">Nocardioides bruguierae</name>
    <dbReference type="NCBI Taxonomy" id="2945102"/>
    <lineage>
        <taxon>Bacteria</taxon>
        <taxon>Bacillati</taxon>
        <taxon>Actinomycetota</taxon>
        <taxon>Actinomycetes</taxon>
        <taxon>Propionibacteriales</taxon>
        <taxon>Nocardioidaceae</taxon>
        <taxon>Nocardioides</taxon>
    </lineage>
</organism>
<dbReference type="InterPro" id="IPR010809">
    <property type="entry name" value="FliD_C"/>
</dbReference>
<evidence type="ECO:0000256" key="5">
    <source>
        <dbReference type="RuleBase" id="RU362066"/>
    </source>
</evidence>
<gene>
    <name evidence="8" type="primary">fliD</name>
    <name evidence="8" type="ORF">M8330_20005</name>
</gene>
<dbReference type="Proteomes" id="UP001139485">
    <property type="component" value="Unassembled WGS sequence"/>
</dbReference>
<dbReference type="GO" id="GO:0009424">
    <property type="term" value="C:bacterial-type flagellum hook"/>
    <property type="evidence" value="ECO:0007669"/>
    <property type="project" value="UniProtKB-UniRule"/>
</dbReference>
<evidence type="ECO:0000256" key="2">
    <source>
        <dbReference type="ARBA" id="ARBA00011255"/>
    </source>
</evidence>
<protein>
    <recommendedName>
        <fullName evidence="5">Flagellar hook-associated protein 2</fullName>
        <shortName evidence="5">HAP2</shortName>
    </recommendedName>
    <alternativeName>
        <fullName evidence="5">Flagellar cap protein</fullName>
    </alternativeName>
</protein>
<keyword evidence="9" id="KW-1185">Reference proteome</keyword>
<proteinExistence type="inferred from homology"/>
<comment type="subunit">
    <text evidence="2 5">Homopentamer.</text>
</comment>
<comment type="function">
    <text evidence="5">Required for morphogenesis and for the elongation of the flagellar filament by facilitating polymerization of the flagellin monomers at the tip of growing filament. Forms a capping structure, which prevents flagellin subunits (transported through the central channel of the flagellum) from leaking out without polymerization at the distal end.</text>
</comment>
<dbReference type="Pfam" id="PF07195">
    <property type="entry name" value="FliD_C"/>
    <property type="match status" value="1"/>
</dbReference>
<dbReference type="PANTHER" id="PTHR30288:SF0">
    <property type="entry name" value="FLAGELLAR HOOK-ASSOCIATED PROTEIN 2"/>
    <property type="match status" value="1"/>
</dbReference>
<dbReference type="PANTHER" id="PTHR30288">
    <property type="entry name" value="FLAGELLAR CAP/ASSEMBLY PROTEIN FLID"/>
    <property type="match status" value="1"/>
</dbReference>
<evidence type="ECO:0000256" key="1">
    <source>
        <dbReference type="ARBA" id="ARBA00009764"/>
    </source>
</evidence>
<reference evidence="8" key="1">
    <citation type="submission" date="2022-05" db="EMBL/GenBank/DDBJ databases">
        <authorList>
            <person name="Tuo L."/>
        </authorList>
    </citation>
    <scope>NUCLEOTIDE SEQUENCE</scope>
    <source>
        <strain evidence="8">BSK12Z-4</strain>
    </source>
</reference>
<comment type="caution">
    <text evidence="8">The sequence shown here is derived from an EMBL/GenBank/DDBJ whole genome shotgun (WGS) entry which is preliminary data.</text>
</comment>
<accession>A0A9X2DBZ9</accession>
<keyword evidence="5" id="KW-0964">Secreted</keyword>
<keyword evidence="4 5" id="KW-0975">Bacterial flagellum</keyword>
<evidence type="ECO:0000256" key="3">
    <source>
        <dbReference type="ARBA" id="ARBA00023054"/>
    </source>
</evidence>
<dbReference type="GO" id="GO:0007155">
    <property type="term" value="P:cell adhesion"/>
    <property type="evidence" value="ECO:0007669"/>
    <property type="project" value="InterPro"/>
</dbReference>
<evidence type="ECO:0000313" key="9">
    <source>
        <dbReference type="Proteomes" id="UP001139485"/>
    </source>
</evidence>
<comment type="subcellular location">
    <subcellularLocation>
        <location evidence="5">Secreted</location>
    </subcellularLocation>
    <subcellularLocation>
        <location evidence="5">Bacterial flagellum</location>
    </subcellularLocation>
</comment>
<dbReference type="GO" id="GO:0071973">
    <property type="term" value="P:bacterial-type flagellum-dependent cell motility"/>
    <property type="evidence" value="ECO:0007669"/>
    <property type="project" value="TreeGrafter"/>
</dbReference>
<evidence type="ECO:0000313" key="8">
    <source>
        <dbReference type="EMBL" id="MCM0622577.1"/>
    </source>
</evidence>
<dbReference type="InterPro" id="IPR040026">
    <property type="entry name" value="FliD"/>
</dbReference>
<keyword evidence="8" id="KW-0282">Flagellum</keyword>
<dbReference type="GO" id="GO:0005576">
    <property type="term" value="C:extracellular region"/>
    <property type="evidence" value="ECO:0007669"/>
    <property type="project" value="UniProtKB-SubCell"/>
</dbReference>
<dbReference type="RefSeq" id="WP_250828769.1">
    <property type="nucleotide sequence ID" value="NZ_JAMOIL010000039.1"/>
</dbReference>